<feature type="disulfide bond" description="Redox-active" evidence="12">
    <location>
        <begin position="123"/>
        <end position="126"/>
    </location>
</feature>
<evidence type="ECO:0000256" key="8">
    <source>
        <dbReference type="ARBA" id="ARBA00023180"/>
    </source>
</evidence>
<comment type="catalytic activity">
    <reaction evidence="1 14">
        <text>Catalyzes the rearrangement of -S-S- bonds in proteins.</text>
        <dbReference type="EC" id="5.3.4.1"/>
    </reaction>
</comment>
<dbReference type="PANTHER" id="PTHR18929:SF246">
    <property type="entry name" value="PROTEIN DISULFIDE ISOMERASE-LIKE 1-4"/>
    <property type="match status" value="1"/>
</dbReference>
<proteinExistence type="inferred from homology"/>
<keyword evidence="4 14" id="KW-0732">Signal</keyword>
<dbReference type="Proteomes" id="UP000813462">
    <property type="component" value="Unassembled WGS sequence"/>
</dbReference>
<evidence type="ECO:0000256" key="6">
    <source>
        <dbReference type="ARBA" id="ARBA00022824"/>
    </source>
</evidence>
<evidence type="ECO:0000313" key="17">
    <source>
        <dbReference type="EMBL" id="KAH7542624.1"/>
    </source>
</evidence>
<comment type="similarity">
    <text evidence="3 13">Belongs to the protein disulfide isomerase family.</text>
</comment>
<dbReference type="InterPro" id="IPR036249">
    <property type="entry name" value="Thioredoxin-like_sf"/>
</dbReference>
<dbReference type="InterPro" id="IPR017937">
    <property type="entry name" value="Thioredoxin_CS"/>
</dbReference>
<dbReference type="FunFam" id="3.40.30.10:FF:000134">
    <property type="entry name" value="Protein disulfide-isomerase"/>
    <property type="match status" value="1"/>
</dbReference>
<comment type="caution">
    <text evidence="17">The sequence shown here is derived from an EMBL/GenBank/DDBJ whole genome shotgun (WGS) entry which is preliminary data.</text>
</comment>
<comment type="function">
    <text evidence="11">Acts as a protein-folding catalyst that interacts with nascent polypeptides to catalyze the formation, isomerization, and reduction or oxidation of disulfide bonds.</text>
</comment>
<dbReference type="Pfam" id="PF00085">
    <property type="entry name" value="Thioredoxin"/>
    <property type="match status" value="2"/>
</dbReference>
<evidence type="ECO:0000256" key="15">
    <source>
        <dbReference type="SAM" id="MobiDB-lite"/>
    </source>
</evidence>
<feature type="region of interest" description="Disordered" evidence="15">
    <location>
        <begin position="26"/>
        <end position="90"/>
    </location>
</feature>
<dbReference type="InterPro" id="IPR005788">
    <property type="entry name" value="PDI_thioredoxin-like_dom"/>
</dbReference>
<protein>
    <recommendedName>
        <fullName evidence="14">Protein disulfide-isomerase</fullName>
        <ecNumber evidence="14">5.3.4.1</ecNumber>
    </recommendedName>
</protein>
<feature type="compositionally biased region" description="Acidic residues" evidence="15">
    <location>
        <begin position="59"/>
        <end position="83"/>
    </location>
</feature>
<dbReference type="Gene3D" id="3.40.30.10">
    <property type="entry name" value="Glutaredoxin"/>
    <property type="match status" value="4"/>
</dbReference>
<evidence type="ECO:0000256" key="1">
    <source>
        <dbReference type="ARBA" id="ARBA00001182"/>
    </source>
</evidence>
<comment type="subcellular location">
    <subcellularLocation>
        <location evidence="2">Endoplasmic reticulum lumen</location>
    </subcellularLocation>
</comment>
<evidence type="ECO:0000256" key="13">
    <source>
        <dbReference type="RuleBase" id="RU004208"/>
    </source>
</evidence>
<evidence type="ECO:0000256" key="14">
    <source>
        <dbReference type="RuleBase" id="RU361130"/>
    </source>
</evidence>
<evidence type="ECO:0000256" key="2">
    <source>
        <dbReference type="ARBA" id="ARBA00004319"/>
    </source>
</evidence>
<dbReference type="InterPro" id="IPR005792">
    <property type="entry name" value="Prot_disulphide_isomerase"/>
</dbReference>
<keyword evidence="8" id="KW-0325">Glycoprotein</keyword>
<dbReference type="EC" id="5.3.4.1" evidence="14"/>
<evidence type="ECO:0000256" key="7">
    <source>
        <dbReference type="ARBA" id="ARBA00023157"/>
    </source>
</evidence>
<evidence type="ECO:0000256" key="4">
    <source>
        <dbReference type="ARBA" id="ARBA00022729"/>
    </source>
</evidence>
<feature type="chain" id="PRO_5038166077" description="Protein disulfide-isomerase" evidence="14">
    <location>
        <begin position="24"/>
        <end position="574"/>
    </location>
</feature>
<evidence type="ECO:0000256" key="12">
    <source>
        <dbReference type="PIRSR" id="PIRSR605792-51"/>
    </source>
</evidence>
<dbReference type="PROSITE" id="PS00194">
    <property type="entry name" value="THIOREDOXIN_1"/>
    <property type="match status" value="2"/>
</dbReference>
<sequence length="574" mass="63898">MASRLVLLLALTSLLLFSNSVLCKDSKTKESEEDDEDLSFLEEADDQTVPPPHRYPDPDQSDDEGDGDFDNFADFDGSEADQDEAYKEPEVDDKDVVVLKERNFTDVIENNKFVMVEFYAPWCGHCQALAPEYAAAATELKGEDVVLAKIDATEENELSQEYDVQGFPTIYFFIDGVHKPYTGQRTKEAIVTWIKKKIGPGIHNITTLDDAERVLTSESKVVLGFLKSLVGPESDELAAASRLEDDVNFYQTVDPAVAKLFHIDPEVKRPTLVLLKKETEKLSHFDGPFVKSSIAEFVFANKLPLVTIFTRESAPTIFESPIKKQILLFATSNDSKKVLPAFEEAAKLFKGKLIFVFVEMDNEDVGKPVSEYFGVSDAPTVLAYTGNDDARKFVLDGEVTLDNIKAFGENFLEDKLKPFFKSDPIPETNDEDVKIVVGNNFDDIVLDESKDVLLEIYAPWCGHCQALEPTYNKLAKHLRGIESLVIAKMDGTTNEHPRAKADGFPTLLFFPAGNKSFDPITVDTDRTVTALYKFLKKNASIPFKLQKPTSSPKPVSSDGKESADSSSTDVKDEL</sequence>
<dbReference type="FunFam" id="3.40.30.10:FF:000109">
    <property type="entry name" value="Protein disulfide-isomerase"/>
    <property type="match status" value="1"/>
</dbReference>
<dbReference type="NCBIfam" id="TIGR01130">
    <property type="entry name" value="ER_PDI_fam"/>
    <property type="match status" value="1"/>
</dbReference>
<dbReference type="GO" id="GO:0003756">
    <property type="term" value="F:protein disulfide isomerase activity"/>
    <property type="evidence" value="ECO:0007669"/>
    <property type="project" value="UniProtKB-EC"/>
</dbReference>
<evidence type="ECO:0000256" key="9">
    <source>
        <dbReference type="ARBA" id="ARBA00023235"/>
    </source>
</evidence>
<accession>A0A978VUX9</accession>
<feature type="signal peptide" evidence="14">
    <location>
        <begin position="1"/>
        <end position="23"/>
    </location>
</feature>
<dbReference type="Pfam" id="PF13848">
    <property type="entry name" value="Thioredoxin_6"/>
    <property type="match status" value="1"/>
</dbReference>
<keyword evidence="10 12" id="KW-0676">Redox-active center</keyword>
<feature type="compositionally biased region" description="Basic and acidic residues" evidence="15">
    <location>
        <begin position="558"/>
        <end position="574"/>
    </location>
</feature>
<dbReference type="InterPro" id="IPR013766">
    <property type="entry name" value="Thioredoxin_domain"/>
</dbReference>
<keyword evidence="5" id="KW-0677">Repeat</keyword>
<dbReference type="AlphaFoldDB" id="A0A978VUX9"/>
<reference evidence="17" key="1">
    <citation type="journal article" date="2021" name="Front. Plant Sci.">
        <title>Chromosome-Scale Genome Assembly for Chinese Sour Jujube and Insights Into Its Genome Evolution and Domestication Signature.</title>
        <authorList>
            <person name="Shen L.-Y."/>
            <person name="Luo H."/>
            <person name="Wang X.-L."/>
            <person name="Wang X.-M."/>
            <person name="Qiu X.-J."/>
            <person name="Liu H."/>
            <person name="Zhou S.-S."/>
            <person name="Jia K.-H."/>
            <person name="Nie S."/>
            <person name="Bao Y.-T."/>
            <person name="Zhang R.-G."/>
            <person name="Yun Q.-Z."/>
            <person name="Chai Y.-H."/>
            <person name="Lu J.-Y."/>
            <person name="Li Y."/>
            <person name="Zhao S.-W."/>
            <person name="Mao J.-F."/>
            <person name="Jia S.-G."/>
            <person name="Mao Y.-M."/>
        </authorList>
    </citation>
    <scope>NUCLEOTIDE SEQUENCE</scope>
    <source>
        <strain evidence="17">AT0</strain>
        <tissue evidence="17">Leaf</tissue>
    </source>
</reference>
<dbReference type="FunFam" id="3.40.30.10:FF:000023">
    <property type="entry name" value="Protein disulfide-isomerase"/>
    <property type="match status" value="1"/>
</dbReference>
<dbReference type="PANTHER" id="PTHR18929">
    <property type="entry name" value="PROTEIN DISULFIDE ISOMERASE"/>
    <property type="match status" value="1"/>
</dbReference>
<feature type="region of interest" description="Disordered" evidence="15">
    <location>
        <begin position="544"/>
        <end position="574"/>
    </location>
</feature>
<evidence type="ECO:0000256" key="5">
    <source>
        <dbReference type="ARBA" id="ARBA00022737"/>
    </source>
</evidence>
<keyword evidence="9 14" id="KW-0413">Isomerase</keyword>
<organism evidence="17 18">
    <name type="scientific">Ziziphus jujuba var. spinosa</name>
    <dbReference type="NCBI Taxonomy" id="714518"/>
    <lineage>
        <taxon>Eukaryota</taxon>
        <taxon>Viridiplantae</taxon>
        <taxon>Streptophyta</taxon>
        <taxon>Embryophyta</taxon>
        <taxon>Tracheophyta</taxon>
        <taxon>Spermatophyta</taxon>
        <taxon>Magnoliopsida</taxon>
        <taxon>eudicotyledons</taxon>
        <taxon>Gunneridae</taxon>
        <taxon>Pentapetalae</taxon>
        <taxon>rosids</taxon>
        <taxon>fabids</taxon>
        <taxon>Rosales</taxon>
        <taxon>Rhamnaceae</taxon>
        <taxon>Paliureae</taxon>
        <taxon>Ziziphus</taxon>
    </lineage>
</organism>
<feature type="domain" description="Thioredoxin" evidence="16">
    <location>
        <begin position="77"/>
        <end position="199"/>
    </location>
</feature>
<dbReference type="CDD" id="cd02981">
    <property type="entry name" value="PDI_b_family"/>
    <property type="match status" value="1"/>
</dbReference>
<dbReference type="GO" id="GO:0005788">
    <property type="term" value="C:endoplasmic reticulum lumen"/>
    <property type="evidence" value="ECO:0007669"/>
    <property type="project" value="UniProtKB-SubCell"/>
</dbReference>
<feature type="compositionally biased region" description="Acidic residues" evidence="15">
    <location>
        <begin position="31"/>
        <end position="46"/>
    </location>
</feature>
<dbReference type="PRINTS" id="PR00421">
    <property type="entry name" value="THIOREDOXIN"/>
</dbReference>
<evidence type="ECO:0000256" key="10">
    <source>
        <dbReference type="ARBA" id="ARBA00023284"/>
    </source>
</evidence>
<keyword evidence="7 12" id="KW-1015">Disulfide bond</keyword>
<dbReference type="GO" id="GO:0006457">
    <property type="term" value="P:protein folding"/>
    <property type="evidence" value="ECO:0007669"/>
    <property type="project" value="TreeGrafter"/>
</dbReference>
<name>A0A978VUX9_ZIZJJ</name>
<gene>
    <name evidence="17" type="ORF">FEM48_Zijuj02G0093900</name>
</gene>
<feature type="domain" description="Thioredoxin" evidence="16">
    <location>
        <begin position="411"/>
        <end position="540"/>
    </location>
</feature>
<keyword evidence="6" id="KW-0256">Endoplasmic reticulum</keyword>
<dbReference type="EMBL" id="JAEACU010000002">
    <property type="protein sequence ID" value="KAH7542624.1"/>
    <property type="molecule type" value="Genomic_DNA"/>
</dbReference>
<evidence type="ECO:0000259" key="16">
    <source>
        <dbReference type="PROSITE" id="PS51352"/>
    </source>
</evidence>
<dbReference type="SUPFAM" id="SSF52833">
    <property type="entry name" value="Thioredoxin-like"/>
    <property type="match status" value="4"/>
</dbReference>
<dbReference type="PROSITE" id="PS51352">
    <property type="entry name" value="THIOREDOXIN_2"/>
    <property type="match status" value="2"/>
</dbReference>
<dbReference type="NCBIfam" id="TIGR01126">
    <property type="entry name" value="pdi_dom"/>
    <property type="match status" value="1"/>
</dbReference>
<dbReference type="FunFam" id="3.40.30.10:FF:000042">
    <property type="entry name" value="protein disulfide-isomerase A2"/>
    <property type="match status" value="1"/>
</dbReference>
<dbReference type="CDD" id="cd02982">
    <property type="entry name" value="PDI_b'_family"/>
    <property type="match status" value="1"/>
</dbReference>
<dbReference type="OrthoDB" id="427280at2759"/>
<dbReference type="GO" id="GO:0034976">
    <property type="term" value="P:response to endoplasmic reticulum stress"/>
    <property type="evidence" value="ECO:0007669"/>
    <property type="project" value="TreeGrafter"/>
</dbReference>
<feature type="disulfide bond" description="Redox-active" evidence="12">
    <location>
        <begin position="461"/>
        <end position="464"/>
    </location>
</feature>
<dbReference type="CDD" id="cd02961">
    <property type="entry name" value="PDI_a_family"/>
    <property type="match status" value="1"/>
</dbReference>
<evidence type="ECO:0000256" key="11">
    <source>
        <dbReference type="ARBA" id="ARBA00054003"/>
    </source>
</evidence>
<evidence type="ECO:0000313" key="18">
    <source>
        <dbReference type="Proteomes" id="UP000813462"/>
    </source>
</evidence>
<evidence type="ECO:0000256" key="3">
    <source>
        <dbReference type="ARBA" id="ARBA00006347"/>
    </source>
</evidence>
<dbReference type="CDD" id="cd02995">
    <property type="entry name" value="PDI_a_PDI_a'_C"/>
    <property type="match status" value="1"/>
</dbReference>